<reference evidence="2 3" key="1">
    <citation type="submission" date="2016-01" db="EMBL/GenBank/DDBJ databases">
        <title>Genome sequence of Clostridium neopropionicum X4, DSM-3847.</title>
        <authorList>
            <person name="Poehlein A."/>
            <person name="Beck M.H."/>
            <person name="Bengelsdorf F.R."/>
            <person name="Daniel R."/>
            <person name="Duerre P."/>
        </authorList>
    </citation>
    <scope>NUCLEOTIDE SEQUENCE [LARGE SCALE GENOMIC DNA]</scope>
    <source>
        <strain evidence="2 3">DSM-3847</strain>
    </source>
</reference>
<feature type="compositionally biased region" description="Basic residues" evidence="1">
    <location>
        <begin position="130"/>
        <end position="139"/>
    </location>
</feature>
<feature type="compositionally biased region" description="Basic and acidic residues" evidence="1">
    <location>
        <begin position="113"/>
        <end position="129"/>
    </location>
</feature>
<dbReference type="AlphaFoldDB" id="A0A136WEM7"/>
<dbReference type="STRING" id="36847.CLNEO_18320"/>
<evidence type="ECO:0000313" key="2">
    <source>
        <dbReference type="EMBL" id="KXL52809.1"/>
    </source>
</evidence>
<comment type="caution">
    <text evidence="2">The sequence shown here is derived from an EMBL/GenBank/DDBJ whole genome shotgun (WGS) entry which is preliminary data.</text>
</comment>
<dbReference type="OrthoDB" id="4570726at2"/>
<name>A0A136WEM7_9FIRM</name>
<feature type="region of interest" description="Disordered" evidence="1">
    <location>
        <begin position="85"/>
        <end position="139"/>
    </location>
</feature>
<dbReference type="PIRSF" id="PIRSF021328">
    <property type="entry name" value="UCP021328"/>
    <property type="match status" value="1"/>
</dbReference>
<feature type="compositionally biased region" description="Low complexity" evidence="1">
    <location>
        <begin position="93"/>
        <end position="104"/>
    </location>
</feature>
<evidence type="ECO:0008006" key="4">
    <source>
        <dbReference type="Google" id="ProtNLM"/>
    </source>
</evidence>
<sequence>MDQTMAKLTVFFEEPFWIGIYEREADGKYEVSKITFGAEPKDYEVYEFLLMNWKGLRFSKSMEVERIAQKRINPKRMQREIKNQLQNKGIGTKAQQALKLQQEQGKLERKKYSREQKEAQKERRFELRQEKRKAKHKGH</sequence>
<dbReference type="Proteomes" id="UP000070539">
    <property type="component" value="Unassembled WGS sequence"/>
</dbReference>
<dbReference type="Pfam" id="PF11208">
    <property type="entry name" value="DUF2992"/>
    <property type="match status" value="1"/>
</dbReference>
<dbReference type="InterPro" id="IPR016787">
    <property type="entry name" value="UCP021328"/>
</dbReference>
<dbReference type="EMBL" id="LRVM01000005">
    <property type="protein sequence ID" value="KXL52809.1"/>
    <property type="molecule type" value="Genomic_DNA"/>
</dbReference>
<proteinExistence type="predicted"/>
<accession>A0A136WEM7</accession>
<keyword evidence="3" id="KW-1185">Reference proteome</keyword>
<evidence type="ECO:0000256" key="1">
    <source>
        <dbReference type="SAM" id="MobiDB-lite"/>
    </source>
</evidence>
<organism evidence="2 3">
    <name type="scientific">Anaerotignum neopropionicum</name>
    <dbReference type="NCBI Taxonomy" id="36847"/>
    <lineage>
        <taxon>Bacteria</taxon>
        <taxon>Bacillati</taxon>
        <taxon>Bacillota</taxon>
        <taxon>Clostridia</taxon>
        <taxon>Lachnospirales</taxon>
        <taxon>Anaerotignaceae</taxon>
        <taxon>Anaerotignum</taxon>
    </lineage>
</organism>
<protein>
    <recommendedName>
        <fullName evidence="4">DUF2992 family protein</fullName>
    </recommendedName>
</protein>
<gene>
    <name evidence="2" type="ORF">CLNEO_18320</name>
</gene>
<evidence type="ECO:0000313" key="3">
    <source>
        <dbReference type="Proteomes" id="UP000070539"/>
    </source>
</evidence>
<dbReference type="RefSeq" id="WP_066087808.1">
    <property type="nucleotide sequence ID" value="NZ_LRVM01000005.1"/>
</dbReference>
<dbReference type="PATRIC" id="fig|36847.3.peg.2157"/>